<gene>
    <name evidence="2" type="ORF">SPSC_05616</name>
</gene>
<proteinExistence type="predicted"/>
<dbReference type="AlphaFoldDB" id="A0A127Z4L5"/>
<feature type="compositionally biased region" description="Low complexity" evidence="1">
    <location>
        <begin position="296"/>
        <end position="325"/>
    </location>
</feature>
<feature type="region of interest" description="Disordered" evidence="1">
    <location>
        <begin position="201"/>
        <end position="276"/>
    </location>
</feature>
<name>A0A127Z4L5_9BASI</name>
<feature type="compositionally biased region" description="Low complexity" evidence="1">
    <location>
        <begin position="59"/>
        <end position="68"/>
    </location>
</feature>
<feature type="region of interest" description="Disordered" evidence="1">
    <location>
        <begin position="140"/>
        <end position="182"/>
    </location>
</feature>
<feature type="region of interest" description="Disordered" evidence="1">
    <location>
        <begin position="687"/>
        <end position="711"/>
    </location>
</feature>
<protein>
    <submittedName>
        <fullName evidence="2">Uncharacterized protein</fullName>
    </submittedName>
</protein>
<feature type="compositionally biased region" description="Polar residues" evidence="1">
    <location>
        <begin position="45"/>
        <end position="58"/>
    </location>
</feature>
<dbReference type="OrthoDB" id="2552203at2759"/>
<organism evidence="2">
    <name type="scientific">Sporisorium scitamineum</name>
    <dbReference type="NCBI Taxonomy" id="49012"/>
    <lineage>
        <taxon>Eukaryota</taxon>
        <taxon>Fungi</taxon>
        <taxon>Dikarya</taxon>
        <taxon>Basidiomycota</taxon>
        <taxon>Ustilaginomycotina</taxon>
        <taxon>Ustilaginomycetes</taxon>
        <taxon>Ustilaginales</taxon>
        <taxon>Ustilaginaceae</taxon>
        <taxon>Sporisorium</taxon>
    </lineage>
</organism>
<dbReference type="EMBL" id="LK056689">
    <property type="protein sequence ID" value="CDR88784.1"/>
    <property type="molecule type" value="Genomic_DNA"/>
</dbReference>
<evidence type="ECO:0000256" key="1">
    <source>
        <dbReference type="SAM" id="MobiDB-lite"/>
    </source>
</evidence>
<feature type="region of interest" description="Disordered" evidence="1">
    <location>
        <begin position="293"/>
        <end position="382"/>
    </location>
</feature>
<feature type="compositionally biased region" description="Acidic residues" evidence="1">
    <location>
        <begin position="698"/>
        <end position="709"/>
    </location>
</feature>
<sequence>MSHLSILSAPLPGITRTTKDDLFTTSHASSSKLTVPDSFLRPSHSRSNGIRPSTNGATSLPGSPSSSLFPQRPGFRRAATSAAVSTVNTVESRFDELHYSQTHFSRSTLLVYPDSECTPREVSGEEVGAEEDIRELLFASSDEESSAPPSMPGIDSARIPPRGSSVSLARAKQSMESEKSALSLPEPITLLAPPVAKADQKRTWKMSQSSPELACEATRTSMSSYHDDRSVRSISTTSGSFKRRSKILMKIIPFTRETPTPPPPDPTTPRFGTFPRVRSKPIAEPVESLAARFDHPNTTPLSPLHSTPSSSSNSTFSSNGSGTTPATSPELTPSDLPPRRASGSYGRRTRCPRRPSSKDSVRSLFSMSSGGHGAVNVKANTEETEWEKVLEEAEKRASWQSSINYRPRQHGKVVGKGERTASYQMSWPRAGAGPAAREGVGCCWSMCLSMRVRRGCCMGGRGARRVLWGWSLPVSVAGSRHASVASAQRLSHVAVGEDDGQGRFGTLPRVNTMLLRREAAASYSTVQGTALLGRATLRRRQIPDAASIWQLGRRRSSGLAHSNSFSGSTRTMPAIPQGHSRETSLVDDLTEDPPLGIDPYAQPFRHDSLTSDNAGEFLPFHIYTRRESQDNLALITRPRTNSTASTDSAAAGGPVFNLHPFQSCPRRPSMGGRSASSYELYKRSFSRPDVPEAVTGSEPEDGDPLDVDDGNGWCRRRSTFASVALLPQQQQAV</sequence>
<evidence type="ECO:0000313" key="2">
    <source>
        <dbReference type="EMBL" id="CDR88784.1"/>
    </source>
</evidence>
<reference evidence="2" key="1">
    <citation type="submission" date="2014-06" db="EMBL/GenBank/DDBJ databases">
        <authorList>
            <person name="Ju J."/>
            <person name="Zhang J."/>
        </authorList>
    </citation>
    <scope>NUCLEOTIDE SEQUENCE</scope>
    <source>
        <strain evidence="2">SscI8</strain>
    </source>
</reference>
<accession>A0A127Z4L5</accession>
<feature type="region of interest" description="Disordered" evidence="1">
    <location>
        <begin position="33"/>
        <end position="74"/>
    </location>
</feature>